<dbReference type="InParanoid" id="A0A5F8GDF3"/>
<organism evidence="2 3">
    <name type="scientific">Monodelphis domestica</name>
    <name type="common">Gray short-tailed opossum</name>
    <dbReference type="NCBI Taxonomy" id="13616"/>
    <lineage>
        <taxon>Eukaryota</taxon>
        <taxon>Metazoa</taxon>
        <taxon>Chordata</taxon>
        <taxon>Craniata</taxon>
        <taxon>Vertebrata</taxon>
        <taxon>Euteleostomi</taxon>
        <taxon>Mammalia</taxon>
        <taxon>Metatheria</taxon>
        <taxon>Didelphimorphia</taxon>
        <taxon>Didelphidae</taxon>
        <taxon>Monodelphis</taxon>
    </lineage>
</organism>
<evidence type="ECO:0000256" key="1">
    <source>
        <dbReference type="SAM" id="Phobius"/>
    </source>
</evidence>
<reference evidence="2" key="3">
    <citation type="submission" date="2025-09" db="UniProtKB">
        <authorList>
            <consortium name="Ensembl"/>
        </authorList>
    </citation>
    <scope>IDENTIFICATION</scope>
</reference>
<sequence>MFVQFFFCTFLFINFVSITPNFFFLQQKFLHSFNFRSNNILFMWLILYFLILFISYCSVQYYSSSIYRYILVKKEHDVDHLGKFYVKRRAFIVFWNINCEMGFFNFIILFLFFFSNYWKFQIWELLIRSCENTVFSTENSTFFILFFS</sequence>
<keyword evidence="1" id="KW-0472">Membrane</keyword>
<accession>A0A5F8GDF3</accession>
<keyword evidence="1" id="KW-1133">Transmembrane helix</keyword>
<feature type="transmembrane region" description="Helical" evidence="1">
    <location>
        <begin position="42"/>
        <end position="63"/>
    </location>
</feature>
<keyword evidence="3" id="KW-1185">Reference proteome</keyword>
<name>A0A5F8GDF3_MONDO</name>
<protein>
    <submittedName>
        <fullName evidence="2">Uncharacterized protein</fullName>
    </submittedName>
</protein>
<dbReference type="Ensembl" id="ENSMODT00000078661.1">
    <property type="protein sequence ID" value="ENSMODP00000045555.1"/>
    <property type="gene ID" value="ENSMODG00000039463.1"/>
</dbReference>
<feature type="transmembrane region" description="Helical" evidence="1">
    <location>
        <begin position="90"/>
        <end position="114"/>
    </location>
</feature>
<proteinExistence type="predicted"/>
<dbReference type="Proteomes" id="UP000002280">
    <property type="component" value="Chromosome 4"/>
</dbReference>
<evidence type="ECO:0000313" key="2">
    <source>
        <dbReference type="Ensembl" id="ENSMODP00000045555.1"/>
    </source>
</evidence>
<reference evidence="2" key="2">
    <citation type="submission" date="2025-08" db="UniProtKB">
        <authorList>
            <consortium name="Ensembl"/>
        </authorList>
    </citation>
    <scope>IDENTIFICATION</scope>
</reference>
<dbReference type="AlphaFoldDB" id="A0A5F8GDF3"/>
<evidence type="ECO:0000313" key="3">
    <source>
        <dbReference type="Proteomes" id="UP000002280"/>
    </source>
</evidence>
<dbReference type="Bgee" id="ENSMODG00000039463">
    <property type="expression patterns" value="Expressed in lung and 21 other cell types or tissues"/>
</dbReference>
<keyword evidence="1" id="KW-0812">Transmembrane</keyword>
<dbReference type="OMA" id="PNFFCNK"/>
<reference evidence="2 3" key="1">
    <citation type="journal article" date="2007" name="Nature">
        <title>Genome of the marsupial Monodelphis domestica reveals innovation in non-coding sequences.</title>
        <authorList>
            <person name="Mikkelsen T.S."/>
            <person name="Wakefield M.J."/>
            <person name="Aken B."/>
            <person name="Amemiya C.T."/>
            <person name="Chang J.L."/>
            <person name="Duke S."/>
            <person name="Garber M."/>
            <person name="Gentles A.J."/>
            <person name="Goodstadt L."/>
            <person name="Heger A."/>
            <person name="Jurka J."/>
            <person name="Kamal M."/>
            <person name="Mauceli E."/>
            <person name="Searle S.M."/>
            <person name="Sharpe T."/>
            <person name="Baker M.L."/>
            <person name="Batzer M.A."/>
            <person name="Benos P.V."/>
            <person name="Belov K."/>
            <person name="Clamp M."/>
            <person name="Cook A."/>
            <person name="Cuff J."/>
            <person name="Das R."/>
            <person name="Davidow L."/>
            <person name="Deakin J.E."/>
            <person name="Fazzari M.J."/>
            <person name="Glass J.L."/>
            <person name="Grabherr M."/>
            <person name="Greally J.M."/>
            <person name="Gu W."/>
            <person name="Hore T.A."/>
            <person name="Huttley G.A."/>
            <person name="Kleber M."/>
            <person name="Jirtle R.L."/>
            <person name="Koina E."/>
            <person name="Lee J.T."/>
            <person name="Mahony S."/>
            <person name="Marra M.A."/>
            <person name="Miller R.D."/>
            <person name="Nicholls R.D."/>
            <person name="Oda M."/>
            <person name="Papenfuss A.T."/>
            <person name="Parra Z.E."/>
            <person name="Pollock D.D."/>
            <person name="Ray D.A."/>
            <person name="Schein J.E."/>
            <person name="Speed T.P."/>
            <person name="Thompson K."/>
            <person name="VandeBerg J.L."/>
            <person name="Wade C.M."/>
            <person name="Walker J.A."/>
            <person name="Waters P.D."/>
            <person name="Webber C."/>
            <person name="Weidman J.R."/>
            <person name="Xie X."/>
            <person name="Zody M.C."/>
            <person name="Baldwin J."/>
            <person name="Abdouelleil A."/>
            <person name="Abdulkadir J."/>
            <person name="Abebe A."/>
            <person name="Abera B."/>
            <person name="Abreu J."/>
            <person name="Acer S.C."/>
            <person name="Aftuck L."/>
            <person name="Alexander A."/>
            <person name="An P."/>
            <person name="Anderson E."/>
            <person name="Anderson S."/>
            <person name="Arachi H."/>
            <person name="Azer M."/>
            <person name="Bachantsang P."/>
            <person name="Barry A."/>
            <person name="Bayul T."/>
            <person name="Berlin A."/>
            <person name="Bessette D."/>
            <person name="Bloom T."/>
            <person name="Bloom T."/>
            <person name="Boguslavskiy L."/>
            <person name="Bonnet C."/>
            <person name="Boukhgalter B."/>
            <person name="Bourzgui I."/>
            <person name="Brown A."/>
            <person name="Cahill P."/>
            <person name="Channer S."/>
            <person name="Cheshatsang Y."/>
            <person name="Chuda L."/>
            <person name="Citroen M."/>
            <person name="Collymore A."/>
            <person name="Cooke P."/>
            <person name="Costello M."/>
            <person name="D'Aco K."/>
            <person name="Daza R."/>
            <person name="De Haan G."/>
            <person name="DeGray S."/>
            <person name="DeMaso C."/>
            <person name="Dhargay N."/>
            <person name="Dooley K."/>
            <person name="Dooley E."/>
            <person name="Doricent M."/>
            <person name="Dorje P."/>
            <person name="Dorjee K."/>
            <person name="Dupes A."/>
            <person name="Elong R."/>
            <person name="Falk J."/>
            <person name="Farina A."/>
            <person name="Faro S."/>
            <person name="Ferguson D."/>
            <person name="Fisher S."/>
            <person name="Foley C.D."/>
            <person name="Franke A."/>
            <person name="Friedrich D."/>
            <person name="Gadbois L."/>
            <person name="Gearin G."/>
            <person name="Gearin C.R."/>
            <person name="Giannoukos G."/>
            <person name="Goode T."/>
            <person name="Graham J."/>
            <person name="Grandbois E."/>
            <person name="Grewal S."/>
            <person name="Gyaltsen K."/>
            <person name="Hafez N."/>
            <person name="Hagos B."/>
            <person name="Hall J."/>
            <person name="Henson C."/>
            <person name="Hollinger A."/>
            <person name="Honan T."/>
            <person name="Huard M.D."/>
            <person name="Hughes L."/>
            <person name="Hurhula B."/>
            <person name="Husby M.E."/>
            <person name="Kamat A."/>
            <person name="Kanga B."/>
            <person name="Kashin S."/>
            <person name="Khazanovich D."/>
            <person name="Kisner P."/>
            <person name="Lance K."/>
            <person name="Lara M."/>
            <person name="Lee W."/>
            <person name="Lennon N."/>
            <person name="Letendre F."/>
            <person name="LeVine R."/>
            <person name="Lipovsky A."/>
            <person name="Liu X."/>
            <person name="Liu J."/>
            <person name="Liu S."/>
            <person name="Lokyitsang T."/>
            <person name="Lokyitsang Y."/>
            <person name="Lubonja R."/>
            <person name="Lui A."/>
            <person name="MacDonald P."/>
            <person name="Magnisalis V."/>
            <person name="Maru K."/>
            <person name="Matthews C."/>
            <person name="McCusker W."/>
            <person name="McDonough S."/>
            <person name="Mehta T."/>
            <person name="Meldrim J."/>
            <person name="Meneus L."/>
            <person name="Mihai O."/>
            <person name="Mihalev A."/>
            <person name="Mihova T."/>
            <person name="Mittelman R."/>
            <person name="Mlenga V."/>
            <person name="Montmayeur A."/>
            <person name="Mulrain L."/>
            <person name="Navidi A."/>
            <person name="Naylor J."/>
            <person name="Negash T."/>
            <person name="Nguyen T."/>
            <person name="Nguyen N."/>
            <person name="Nicol R."/>
            <person name="Norbu C."/>
            <person name="Norbu N."/>
            <person name="Novod N."/>
            <person name="O'Neill B."/>
            <person name="Osman S."/>
            <person name="Markiewicz E."/>
            <person name="Oyono O.L."/>
            <person name="Patti C."/>
            <person name="Phunkhang P."/>
            <person name="Pierre F."/>
            <person name="Priest M."/>
            <person name="Raghuraman S."/>
            <person name="Rege F."/>
            <person name="Reyes R."/>
            <person name="Rise C."/>
            <person name="Rogov P."/>
            <person name="Ross K."/>
            <person name="Ryan E."/>
            <person name="Settipalli S."/>
            <person name="Shea T."/>
            <person name="Sherpa N."/>
            <person name="Shi L."/>
            <person name="Shih D."/>
            <person name="Sparrow T."/>
            <person name="Spaulding J."/>
            <person name="Stalker J."/>
            <person name="Stange-Thomann N."/>
            <person name="Stavropoulos S."/>
            <person name="Stone C."/>
            <person name="Strader C."/>
            <person name="Tesfaye S."/>
            <person name="Thomson T."/>
            <person name="Thoulutsang Y."/>
            <person name="Thoulutsang D."/>
            <person name="Topham K."/>
            <person name="Topping I."/>
            <person name="Tsamla T."/>
            <person name="Vassiliev H."/>
            <person name="Vo A."/>
            <person name="Wangchuk T."/>
            <person name="Wangdi T."/>
            <person name="Weiand M."/>
            <person name="Wilkinson J."/>
            <person name="Wilson A."/>
            <person name="Yadav S."/>
            <person name="Young G."/>
            <person name="Yu Q."/>
            <person name="Zembek L."/>
            <person name="Zhong D."/>
            <person name="Zimmer A."/>
            <person name="Zwirko Z."/>
            <person name="Jaffe D.B."/>
            <person name="Alvarez P."/>
            <person name="Brockman W."/>
            <person name="Butler J."/>
            <person name="Chin C."/>
            <person name="Gnerre S."/>
            <person name="MacCallum I."/>
            <person name="Graves J.A."/>
            <person name="Ponting C.P."/>
            <person name="Breen M."/>
            <person name="Samollow P.B."/>
            <person name="Lander E.S."/>
            <person name="Lindblad-Toh K."/>
        </authorList>
    </citation>
    <scope>NUCLEOTIDE SEQUENCE [LARGE SCALE GENOMIC DNA]</scope>
</reference>
<dbReference type="GeneTree" id="ENSGT00900000143214"/>